<evidence type="ECO:0000256" key="6">
    <source>
        <dbReference type="ARBA" id="ARBA00022962"/>
    </source>
</evidence>
<dbReference type="SUPFAM" id="SSF56235">
    <property type="entry name" value="N-terminal nucleophile aminohydrolases (Ntn hydrolases)"/>
    <property type="match status" value="1"/>
</dbReference>
<dbReference type="PROSITE" id="PS51278">
    <property type="entry name" value="GATASE_TYPE_2"/>
    <property type="match status" value="1"/>
</dbReference>
<dbReference type="Gene3D" id="3.40.50.620">
    <property type="entry name" value="HUPs"/>
    <property type="match status" value="1"/>
</dbReference>
<dbReference type="PIRSF" id="PIRSF001589">
    <property type="entry name" value="Asn_synthetase_glu-h"/>
    <property type="match status" value="1"/>
</dbReference>
<dbReference type="NCBIfam" id="TIGR01536">
    <property type="entry name" value="asn_synth_AEB"/>
    <property type="match status" value="1"/>
</dbReference>
<feature type="domain" description="Glutamine amidotransferase type-2" evidence="8">
    <location>
        <begin position="2"/>
        <end position="212"/>
    </location>
</feature>
<dbReference type="Pfam" id="PF00733">
    <property type="entry name" value="Asn_synthase"/>
    <property type="match status" value="1"/>
</dbReference>
<dbReference type="CDD" id="cd01991">
    <property type="entry name" value="Asn_synthase_B_C"/>
    <property type="match status" value="1"/>
</dbReference>
<evidence type="ECO:0000256" key="4">
    <source>
        <dbReference type="ARBA" id="ARBA00022741"/>
    </source>
</evidence>
<dbReference type="Gene3D" id="3.60.20.10">
    <property type="entry name" value="Glutamine Phosphoribosylpyrophosphate, subunit 1, domain 1"/>
    <property type="match status" value="1"/>
</dbReference>
<keyword evidence="5" id="KW-0067">ATP-binding</keyword>
<dbReference type="EC" id="6.3.5.4" evidence="3"/>
<sequence length="645" mass="72084">MCGIAGWYRRGGRPVPQEAIVSQCDRLVSRGPDDAGYLTDADFGFGMRRLSIIDIAGGHQPIFSPDGRYAIVFNGEIMNHPALRRELEGGYKFYTDHSDTETILAAYLKWGDDAWLRLEGMYAVAIWDKHAKNLVLARDPLGIKPLFFTEQAGGIAFASEITALRDLPNHRFELNEDGVDDFFCFGHTLPPQTIFKQVRPLEPGHVLQVGAVGRPAIRRFWQARLNVQEGISEADWIERTRAELLRTVKEHQLSDVPVGAFVSGGVDSGAIAAAMARTASASFKIFTAGFPGSPRDETAAAKRIADHLGCEHVVLPMQPQTAEDVLPAVQASFDEPTAANSAIPLWYLSKAAVEHVKVVLCGEGGDELFLGYNRQRWGKRMARWQGLMRATGGAIDRLPELPIRKWNYFRQLAGRFREGASLKDGYERFFSAVSISTPQLRSRIFRPEFLAREQRRESFEERAREFFPPAQRPQLSDLEEFMLGDLTVHLPASMCQRLDRATMAHSLEARVPFLSHRFVDFALTVPTGLKLKGNTGKYVLRQAVEPWLPPGQLNQRKIGFQLPLADWFMGGLNDFARDAWRSSGASDLGLLDPKGVEQLFDEHRAGAADHGRMLYAIAMFSCWWKDQGRTSAKMSRPAKPVLATT</sequence>
<dbReference type="InterPro" id="IPR029055">
    <property type="entry name" value="Ntn_hydrolases_N"/>
</dbReference>
<keyword evidence="6" id="KW-0315">Glutamine amidotransferase</keyword>
<reference evidence="10" key="1">
    <citation type="journal article" date="2019" name="Int. J. Syst. Evol. Microbiol.">
        <title>The Global Catalogue of Microorganisms (GCM) 10K type strain sequencing project: providing services to taxonomists for standard genome sequencing and annotation.</title>
        <authorList>
            <consortium name="The Broad Institute Genomics Platform"/>
            <consortium name="The Broad Institute Genome Sequencing Center for Infectious Disease"/>
            <person name="Wu L."/>
            <person name="Ma J."/>
        </authorList>
    </citation>
    <scope>NUCLEOTIDE SEQUENCE [LARGE SCALE GENOMIC DNA]</scope>
    <source>
        <strain evidence="10">JCM 17543</strain>
    </source>
</reference>
<dbReference type="Proteomes" id="UP001500827">
    <property type="component" value="Unassembled WGS sequence"/>
</dbReference>
<gene>
    <name evidence="9" type="primary">asnB_1</name>
    <name evidence="9" type="ORF">GCM10022276_00910</name>
</gene>
<dbReference type="InterPro" id="IPR001962">
    <property type="entry name" value="Asn_synthase"/>
</dbReference>
<comment type="catalytic activity">
    <reaction evidence="7">
        <text>L-aspartate + L-glutamine + ATP + H2O = L-asparagine + L-glutamate + AMP + diphosphate + H(+)</text>
        <dbReference type="Rhea" id="RHEA:12228"/>
        <dbReference type="ChEBI" id="CHEBI:15377"/>
        <dbReference type="ChEBI" id="CHEBI:15378"/>
        <dbReference type="ChEBI" id="CHEBI:29985"/>
        <dbReference type="ChEBI" id="CHEBI:29991"/>
        <dbReference type="ChEBI" id="CHEBI:30616"/>
        <dbReference type="ChEBI" id="CHEBI:33019"/>
        <dbReference type="ChEBI" id="CHEBI:58048"/>
        <dbReference type="ChEBI" id="CHEBI:58359"/>
        <dbReference type="ChEBI" id="CHEBI:456215"/>
        <dbReference type="EC" id="6.3.5.4"/>
    </reaction>
</comment>
<accession>A0ABP7KQW8</accession>
<evidence type="ECO:0000256" key="1">
    <source>
        <dbReference type="ARBA" id="ARBA00005187"/>
    </source>
</evidence>
<dbReference type="PANTHER" id="PTHR43284">
    <property type="entry name" value="ASPARAGINE SYNTHETASE (GLUTAMINE-HYDROLYZING)"/>
    <property type="match status" value="1"/>
</dbReference>
<proteinExistence type="inferred from homology"/>
<organism evidence="9 10">
    <name type="scientific">Sphingomonas limnosediminicola</name>
    <dbReference type="NCBI Taxonomy" id="940133"/>
    <lineage>
        <taxon>Bacteria</taxon>
        <taxon>Pseudomonadati</taxon>
        <taxon>Pseudomonadota</taxon>
        <taxon>Alphaproteobacteria</taxon>
        <taxon>Sphingomonadales</taxon>
        <taxon>Sphingomonadaceae</taxon>
        <taxon>Sphingomonas</taxon>
    </lineage>
</organism>
<comment type="similarity">
    <text evidence="2">Belongs to the asparagine synthetase family.</text>
</comment>
<protein>
    <recommendedName>
        <fullName evidence="3">asparagine synthase (glutamine-hydrolyzing)</fullName>
        <ecNumber evidence="3">6.3.5.4</ecNumber>
    </recommendedName>
</protein>
<dbReference type="RefSeq" id="WP_344697726.1">
    <property type="nucleotide sequence ID" value="NZ_BAABBM010000001.1"/>
</dbReference>
<evidence type="ECO:0000256" key="5">
    <source>
        <dbReference type="ARBA" id="ARBA00022840"/>
    </source>
</evidence>
<dbReference type="InterPro" id="IPR006426">
    <property type="entry name" value="Asn_synth_AEB"/>
</dbReference>
<evidence type="ECO:0000313" key="9">
    <source>
        <dbReference type="EMBL" id="GAA3885726.1"/>
    </source>
</evidence>
<comment type="pathway">
    <text evidence="1">Amino-acid biosynthesis; L-asparagine biosynthesis; L-asparagine from L-aspartate (L-Gln route): step 1/1.</text>
</comment>
<dbReference type="InterPro" id="IPR014729">
    <property type="entry name" value="Rossmann-like_a/b/a_fold"/>
</dbReference>
<comment type="caution">
    <text evidence="9">The sequence shown here is derived from an EMBL/GenBank/DDBJ whole genome shotgun (WGS) entry which is preliminary data.</text>
</comment>
<evidence type="ECO:0000259" key="8">
    <source>
        <dbReference type="PROSITE" id="PS51278"/>
    </source>
</evidence>
<evidence type="ECO:0000256" key="3">
    <source>
        <dbReference type="ARBA" id="ARBA00012737"/>
    </source>
</evidence>
<dbReference type="InterPro" id="IPR051786">
    <property type="entry name" value="ASN_synthetase/amidase"/>
</dbReference>
<dbReference type="InterPro" id="IPR017932">
    <property type="entry name" value="GATase_2_dom"/>
</dbReference>
<dbReference type="InterPro" id="IPR033738">
    <property type="entry name" value="AsnB_N"/>
</dbReference>
<dbReference type="PANTHER" id="PTHR43284:SF1">
    <property type="entry name" value="ASPARAGINE SYNTHETASE"/>
    <property type="match status" value="1"/>
</dbReference>
<dbReference type="SUPFAM" id="SSF52402">
    <property type="entry name" value="Adenine nucleotide alpha hydrolases-like"/>
    <property type="match status" value="1"/>
</dbReference>
<name>A0ABP7KQW8_9SPHN</name>
<dbReference type="Pfam" id="PF13537">
    <property type="entry name" value="GATase_7"/>
    <property type="match status" value="1"/>
</dbReference>
<evidence type="ECO:0000256" key="2">
    <source>
        <dbReference type="ARBA" id="ARBA00005752"/>
    </source>
</evidence>
<keyword evidence="10" id="KW-1185">Reference proteome</keyword>
<evidence type="ECO:0000256" key="7">
    <source>
        <dbReference type="ARBA" id="ARBA00048741"/>
    </source>
</evidence>
<dbReference type="EMBL" id="BAABBM010000001">
    <property type="protein sequence ID" value="GAA3885726.1"/>
    <property type="molecule type" value="Genomic_DNA"/>
</dbReference>
<evidence type="ECO:0000313" key="10">
    <source>
        <dbReference type="Proteomes" id="UP001500827"/>
    </source>
</evidence>
<dbReference type="CDD" id="cd00712">
    <property type="entry name" value="AsnB"/>
    <property type="match status" value="1"/>
</dbReference>
<keyword evidence="4" id="KW-0547">Nucleotide-binding</keyword>